<comment type="subcellular location">
    <subcellularLocation>
        <location evidence="1">Cell membrane</location>
        <topology evidence="1">Multi-pass membrane protein</topology>
    </subcellularLocation>
</comment>
<evidence type="ECO:0000256" key="1">
    <source>
        <dbReference type="ARBA" id="ARBA00004651"/>
    </source>
</evidence>
<feature type="transmembrane region" description="Helical" evidence="6">
    <location>
        <begin position="358"/>
        <end position="376"/>
    </location>
</feature>
<feature type="transmembrane region" description="Helical" evidence="6">
    <location>
        <begin position="47"/>
        <end position="69"/>
    </location>
</feature>
<dbReference type="InterPro" id="IPR020846">
    <property type="entry name" value="MFS_dom"/>
</dbReference>
<feature type="transmembrane region" description="Helical" evidence="6">
    <location>
        <begin position="295"/>
        <end position="315"/>
    </location>
</feature>
<proteinExistence type="predicted"/>
<keyword evidence="4 6" id="KW-1133">Transmembrane helix</keyword>
<keyword evidence="9" id="KW-1185">Reference proteome</keyword>
<dbReference type="Proteomes" id="UP000661435">
    <property type="component" value="Unassembled WGS sequence"/>
</dbReference>
<accession>A0A8J6MA86</accession>
<feature type="transmembrane region" description="Helical" evidence="6">
    <location>
        <begin position="228"/>
        <end position="249"/>
    </location>
</feature>
<keyword evidence="3 6" id="KW-0812">Transmembrane</keyword>
<evidence type="ECO:0000256" key="2">
    <source>
        <dbReference type="ARBA" id="ARBA00022448"/>
    </source>
</evidence>
<dbReference type="GO" id="GO:0022857">
    <property type="term" value="F:transmembrane transporter activity"/>
    <property type="evidence" value="ECO:0007669"/>
    <property type="project" value="InterPro"/>
</dbReference>
<dbReference type="PROSITE" id="PS50850">
    <property type="entry name" value="MFS"/>
    <property type="match status" value="1"/>
</dbReference>
<feature type="transmembrane region" description="Helical" evidence="6">
    <location>
        <begin position="321"/>
        <end position="346"/>
    </location>
</feature>
<dbReference type="InterPro" id="IPR005828">
    <property type="entry name" value="MFS_sugar_transport-like"/>
</dbReference>
<keyword evidence="5 6" id="KW-0472">Membrane</keyword>
<dbReference type="Pfam" id="PF00083">
    <property type="entry name" value="Sugar_tr"/>
    <property type="match status" value="1"/>
</dbReference>
<name>A0A8J6MA86_9FIRM</name>
<comment type="caution">
    <text evidence="8">The sequence shown here is derived from an EMBL/GenBank/DDBJ whole genome shotgun (WGS) entry which is preliminary data.</text>
</comment>
<protein>
    <submittedName>
        <fullName evidence="8">MFS transporter</fullName>
    </submittedName>
</protein>
<evidence type="ECO:0000256" key="5">
    <source>
        <dbReference type="ARBA" id="ARBA00023136"/>
    </source>
</evidence>
<feature type="transmembrane region" description="Helical" evidence="6">
    <location>
        <begin position="76"/>
        <end position="95"/>
    </location>
</feature>
<dbReference type="Gene3D" id="1.20.1250.20">
    <property type="entry name" value="MFS general substrate transporter like domains"/>
    <property type="match status" value="2"/>
</dbReference>
<feature type="transmembrane region" description="Helical" evidence="6">
    <location>
        <begin position="382"/>
        <end position="403"/>
    </location>
</feature>
<dbReference type="AlphaFoldDB" id="A0A8J6MA86"/>
<evidence type="ECO:0000256" key="4">
    <source>
        <dbReference type="ARBA" id="ARBA00022989"/>
    </source>
</evidence>
<evidence type="ECO:0000256" key="3">
    <source>
        <dbReference type="ARBA" id="ARBA00022692"/>
    </source>
</evidence>
<evidence type="ECO:0000256" key="6">
    <source>
        <dbReference type="SAM" id="Phobius"/>
    </source>
</evidence>
<dbReference type="PANTHER" id="PTHR11360">
    <property type="entry name" value="MONOCARBOXYLATE TRANSPORTER"/>
    <property type="match status" value="1"/>
</dbReference>
<feature type="transmembrane region" description="Helical" evidence="6">
    <location>
        <begin position="101"/>
        <end position="123"/>
    </location>
</feature>
<organism evidence="8 9">
    <name type="scientific">Lawsonibacter hominis</name>
    <dbReference type="NCBI Taxonomy" id="2763053"/>
    <lineage>
        <taxon>Bacteria</taxon>
        <taxon>Bacillati</taxon>
        <taxon>Bacillota</taxon>
        <taxon>Clostridia</taxon>
        <taxon>Eubacteriales</taxon>
        <taxon>Oscillospiraceae</taxon>
        <taxon>Lawsonibacter</taxon>
    </lineage>
</organism>
<dbReference type="GO" id="GO:0005886">
    <property type="term" value="C:plasma membrane"/>
    <property type="evidence" value="ECO:0007669"/>
    <property type="project" value="UniProtKB-SubCell"/>
</dbReference>
<feature type="domain" description="Major facilitator superfamily (MFS) profile" evidence="7">
    <location>
        <begin position="8"/>
        <end position="406"/>
    </location>
</feature>
<dbReference type="InterPro" id="IPR011701">
    <property type="entry name" value="MFS"/>
</dbReference>
<dbReference type="Pfam" id="PF07690">
    <property type="entry name" value="MFS_1"/>
    <property type="match status" value="1"/>
</dbReference>
<evidence type="ECO:0000259" key="7">
    <source>
        <dbReference type="PROSITE" id="PS50850"/>
    </source>
</evidence>
<feature type="transmembrane region" description="Helical" evidence="6">
    <location>
        <begin position="135"/>
        <end position="160"/>
    </location>
</feature>
<feature type="transmembrane region" description="Helical" evidence="6">
    <location>
        <begin position="166"/>
        <end position="189"/>
    </location>
</feature>
<dbReference type="InterPro" id="IPR050327">
    <property type="entry name" value="Proton-linked_MCT"/>
</dbReference>
<evidence type="ECO:0000313" key="9">
    <source>
        <dbReference type="Proteomes" id="UP000661435"/>
    </source>
</evidence>
<feature type="transmembrane region" description="Helical" evidence="6">
    <location>
        <begin position="261"/>
        <end position="288"/>
    </location>
</feature>
<dbReference type="EMBL" id="JACOPP010000013">
    <property type="protein sequence ID" value="MBC5734120.1"/>
    <property type="molecule type" value="Genomic_DNA"/>
</dbReference>
<keyword evidence="2" id="KW-0813">Transport</keyword>
<dbReference type="SUPFAM" id="SSF103473">
    <property type="entry name" value="MFS general substrate transporter"/>
    <property type="match status" value="1"/>
</dbReference>
<evidence type="ECO:0000313" key="8">
    <source>
        <dbReference type="EMBL" id="MBC5734120.1"/>
    </source>
</evidence>
<feature type="transmembrane region" description="Helical" evidence="6">
    <location>
        <begin position="12"/>
        <end position="32"/>
    </location>
</feature>
<reference evidence="8" key="1">
    <citation type="submission" date="2020-08" db="EMBL/GenBank/DDBJ databases">
        <title>Genome public.</title>
        <authorList>
            <person name="Liu C."/>
            <person name="Sun Q."/>
        </authorList>
    </citation>
    <scope>NUCLEOTIDE SEQUENCE</scope>
    <source>
        <strain evidence="8">NSJ-51</strain>
    </source>
</reference>
<gene>
    <name evidence="8" type="ORF">H8S57_10335</name>
</gene>
<dbReference type="InterPro" id="IPR036259">
    <property type="entry name" value="MFS_trans_sf"/>
</dbReference>
<dbReference type="RefSeq" id="WP_186908008.1">
    <property type="nucleotide sequence ID" value="NZ_JACOPP010000013.1"/>
</dbReference>
<sequence length="406" mass="42252">MKQASTSIRWLYLVVGVIALLFAGILYAWSILKAPLAAEFGWSAADLALNFTLTMCFFCLGGMAGGLLAKRLGTRLTLILAALLACAGFLLTARLSGQSVAMLYVSYGILSGAGIGIAYNVIISTTSAWFPDKKGTCSGALMMGFGASALVLGNLAGALIDHPSVGWRAAFSFLGGALGLVLLIAAFLLRLPAPDTALPQPQVKAARKDEAFEAHDYTPGEMIRRFPFWRAFLCIVFLAAVGNTVISFAKDLSLSVGANAALATTLVGVLSVCNGLGRILTGALFDLLGRRRTMLLANVTAILAAAVTLLSVLAASVPLCVIGLCVTGLSYGACPTISSAFTSAFYGTKHFPVNFSIMNFNLMGASFMATAASVLLGSTGGYVAPFLLLLVLALAALLLNLSVRRP</sequence>